<dbReference type="EMBL" id="SZYD01002788">
    <property type="protein sequence ID" value="KAC9138565.1"/>
    <property type="molecule type" value="Genomic_DNA"/>
</dbReference>
<dbReference type="Proteomes" id="UP000326396">
    <property type="component" value="Unassembled WGS sequence"/>
</dbReference>
<gene>
    <name evidence="2" type="ORF">E3N88_46308</name>
</gene>
<feature type="region of interest" description="Disordered" evidence="1">
    <location>
        <begin position="22"/>
        <end position="41"/>
    </location>
</feature>
<comment type="caution">
    <text evidence="2">The sequence shown here is derived from an EMBL/GenBank/DDBJ whole genome shotgun (WGS) entry which is preliminary data.</text>
</comment>
<evidence type="ECO:0000256" key="1">
    <source>
        <dbReference type="SAM" id="MobiDB-lite"/>
    </source>
</evidence>
<keyword evidence="3" id="KW-1185">Reference proteome</keyword>
<dbReference type="PANTHER" id="PTHR36386">
    <property type="entry name" value="OS06G0683900 PROTEIN"/>
    <property type="match status" value="1"/>
</dbReference>
<dbReference type="OrthoDB" id="1932658at2759"/>
<feature type="region of interest" description="Disordered" evidence="1">
    <location>
        <begin position="52"/>
        <end position="71"/>
    </location>
</feature>
<feature type="compositionally biased region" description="Low complexity" evidence="1">
    <location>
        <begin position="56"/>
        <end position="66"/>
    </location>
</feature>
<name>A0A5N6L7D4_9ASTR</name>
<dbReference type="PANTHER" id="PTHR36386:SF1">
    <property type="entry name" value="OS06G0683900 PROTEIN"/>
    <property type="match status" value="1"/>
</dbReference>
<dbReference type="AlphaFoldDB" id="A0A5N6L7D4"/>
<organism evidence="2 3">
    <name type="scientific">Mikania micrantha</name>
    <name type="common">bitter vine</name>
    <dbReference type="NCBI Taxonomy" id="192012"/>
    <lineage>
        <taxon>Eukaryota</taxon>
        <taxon>Viridiplantae</taxon>
        <taxon>Streptophyta</taxon>
        <taxon>Embryophyta</taxon>
        <taxon>Tracheophyta</taxon>
        <taxon>Spermatophyta</taxon>
        <taxon>Magnoliopsida</taxon>
        <taxon>eudicotyledons</taxon>
        <taxon>Gunneridae</taxon>
        <taxon>Pentapetalae</taxon>
        <taxon>asterids</taxon>
        <taxon>campanulids</taxon>
        <taxon>Asterales</taxon>
        <taxon>Asteraceae</taxon>
        <taxon>Asteroideae</taxon>
        <taxon>Heliantheae alliance</taxon>
        <taxon>Eupatorieae</taxon>
        <taxon>Mikania</taxon>
    </lineage>
</organism>
<sequence>MSVLGEYPEVINNKKDVQIWNNSAFDDGGDPEGFNSYNQMKSPSWLMKKPVTVNQSSDSMDSSFSSKENQSPIGFSKPSVLVHSLNRSKPFNNHPIKIGSNVLENLEKTDEEIEIENEINRLFAKLESIRADKNARHVEKQGKSVLIAPDKKKESRNKIQRRGFSLGPNEIMSATHSKSKQSGTTPIQSSQNRRKSCFWKLDDIEEERSRNKNPSLRHTVTTVGSRKGMKRDDSVLTSIQPKKLFGEQSVPAKKPIKPGRIVPSRYNQATVNSLMKKRDTVEPKSRGGTEGRVKKKWDISNVVIPKRLNLDANKDENENENLVDPVDVVIPEVLLPKIRVVRYAEESGRDSGRAKRVAELVGKKSYFDEEAVCQKLSFDED</sequence>
<protein>
    <submittedName>
        <fullName evidence="2">Uncharacterized protein</fullName>
    </submittedName>
</protein>
<reference evidence="2 3" key="1">
    <citation type="submission" date="2019-05" db="EMBL/GenBank/DDBJ databases">
        <title>Mikania micrantha, genome provides insights into the molecular mechanism of rapid growth.</title>
        <authorList>
            <person name="Liu B."/>
        </authorList>
    </citation>
    <scope>NUCLEOTIDE SEQUENCE [LARGE SCALE GENOMIC DNA]</scope>
    <source>
        <strain evidence="2">NLD-2019</strain>
        <tissue evidence="2">Leaf</tissue>
    </source>
</reference>
<evidence type="ECO:0000313" key="2">
    <source>
        <dbReference type="EMBL" id="KAC9138565.1"/>
    </source>
</evidence>
<evidence type="ECO:0000313" key="3">
    <source>
        <dbReference type="Proteomes" id="UP000326396"/>
    </source>
</evidence>
<feature type="compositionally biased region" description="Polar residues" evidence="1">
    <location>
        <begin position="172"/>
        <end position="191"/>
    </location>
</feature>
<accession>A0A5N6L7D4</accession>
<proteinExistence type="predicted"/>
<feature type="region of interest" description="Disordered" evidence="1">
    <location>
        <begin position="135"/>
        <end position="194"/>
    </location>
</feature>